<name>A0A4Y2TD77_ARAVE</name>
<proteinExistence type="predicted"/>
<sequence>MPDNTINISTENWAVVKYDESLYAGEVAQVLGNNIEVSAMENFGNGLNEKIKVFYNTSEAIKVIQPPTVINDQGVFDLKDF</sequence>
<gene>
    <name evidence="1" type="ORF">AVEN_251131_1</name>
</gene>
<keyword evidence="2" id="KW-1185">Reference proteome</keyword>
<dbReference type="EMBL" id="BGPR01027787">
    <property type="protein sequence ID" value="GBN98562.1"/>
    <property type="molecule type" value="Genomic_DNA"/>
</dbReference>
<reference evidence="1 2" key="1">
    <citation type="journal article" date="2019" name="Sci. Rep.">
        <title>Orb-weaving spider Araneus ventricosus genome elucidates the spidroin gene catalogue.</title>
        <authorList>
            <person name="Kono N."/>
            <person name="Nakamura H."/>
            <person name="Ohtoshi R."/>
            <person name="Moran D.A.P."/>
            <person name="Shinohara A."/>
            <person name="Yoshida Y."/>
            <person name="Fujiwara M."/>
            <person name="Mori M."/>
            <person name="Tomita M."/>
            <person name="Arakawa K."/>
        </authorList>
    </citation>
    <scope>NUCLEOTIDE SEQUENCE [LARGE SCALE GENOMIC DNA]</scope>
</reference>
<comment type="caution">
    <text evidence="1">The sequence shown here is derived from an EMBL/GenBank/DDBJ whole genome shotgun (WGS) entry which is preliminary data.</text>
</comment>
<protein>
    <submittedName>
        <fullName evidence="1">Uncharacterized protein</fullName>
    </submittedName>
</protein>
<evidence type="ECO:0000313" key="2">
    <source>
        <dbReference type="Proteomes" id="UP000499080"/>
    </source>
</evidence>
<evidence type="ECO:0000313" key="1">
    <source>
        <dbReference type="EMBL" id="GBN98562.1"/>
    </source>
</evidence>
<dbReference type="Proteomes" id="UP000499080">
    <property type="component" value="Unassembled WGS sequence"/>
</dbReference>
<accession>A0A4Y2TD77</accession>
<organism evidence="1 2">
    <name type="scientific">Araneus ventricosus</name>
    <name type="common">Orbweaver spider</name>
    <name type="synonym">Epeira ventricosa</name>
    <dbReference type="NCBI Taxonomy" id="182803"/>
    <lineage>
        <taxon>Eukaryota</taxon>
        <taxon>Metazoa</taxon>
        <taxon>Ecdysozoa</taxon>
        <taxon>Arthropoda</taxon>
        <taxon>Chelicerata</taxon>
        <taxon>Arachnida</taxon>
        <taxon>Araneae</taxon>
        <taxon>Araneomorphae</taxon>
        <taxon>Entelegynae</taxon>
        <taxon>Araneoidea</taxon>
        <taxon>Araneidae</taxon>
        <taxon>Araneus</taxon>
    </lineage>
</organism>
<dbReference type="AlphaFoldDB" id="A0A4Y2TD77"/>
<dbReference type="OrthoDB" id="6747557at2759"/>